<feature type="compositionally biased region" description="Polar residues" evidence="1">
    <location>
        <begin position="170"/>
        <end position="182"/>
    </location>
</feature>
<name>A0A4U5P106_STECR</name>
<reference evidence="3 4" key="1">
    <citation type="journal article" date="2015" name="Genome Biol.">
        <title>Comparative genomics of Steinernema reveals deeply conserved gene regulatory networks.</title>
        <authorList>
            <person name="Dillman A.R."/>
            <person name="Macchietto M."/>
            <person name="Porter C.F."/>
            <person name="Rogers A."/>
            <person name="Williams B."/>
            <person name="Antoshechkin I."/>
            <person name="Lee M.M."/>
            <person name="Goodwin Z."/>
            <person name="Lu X."/>
            <person name="Lewis E.E."/>
            <person name="Goodrich-Blair H."/>
            <person name="Stock S.P."/>
            <person name="Adams B.J."/>
            <person name="Sternberg P.W."/>
            <person name="Mortazavi A."/>
        </authorList>
    </citation>
    <scope>NUCLEOTIDE SEQUENCE [LARGE SCALE GENOMIC DNA]</scope>
    <source>
        <strain evidence="3 4">ALL</strain>
    </source>
</reference>
<feature type="transmembrane region" description="Helical" evidence="2">
    <location>
        <begin position="112"/>
        <end position="136"/>
    </location>
</feature>
<dbReference type="Gene3D" id="1.20.1070.10">
    <property type="entry name" value="Rhodopsin 7-helix transmembrane proteins"/>
    <property type="match status" value="1"/>
</dbReference>
<dbReference type="Proteomes" id="UP000298663">
    <property type="component" value="Unassembled WGS sequence"/>
</dbReference>
<gene>
    <name evidence="3" type="ORF">L596_013707</name>
</gene>
<evidence type="ECO:0008006" key="5">
    <source>
        <dbReference type="Google" id="ProtNLM"/>
    </source>
</evidence>
<dbReference type="AlphaFoldDB" id="A0A4U5P106"/>
<feature type="transmembrane region" description="Helical" evidence="2">
    <location>
        <begin position="80"/>
        <end position="100"/>
    </location>
</feature>
<evidence type="ECO:0000256" key="2">
    <source>
        <dbReference type="SAM" id="Phobius"/>
    </source>
</evidence>
<sequence length="182" mass="20661">MNGSTIKTFNFFCFKYNCTNAIGAAKKISQWAKYESYYLPGVMFVLYIIVLCKVHYELRFKLGEARNQDRNKKLRIEKKLLIQSILICGMLQIESLSFAIVSKIKIPAPGSYYLSFLTSLIVIANSSIHPFVLFTFNTDVRLGLKNFLKKGTPVKSLSASMLNSGKKKNQTQSMHLNSTTNH</sequence>
<reference evidence="3 4" key="2">
    <citation type="journal article" date="2019" name="G3 (Bethesda)">
        <title>Hybrid Assembly of the Genome of the Entomopathogenic Nematode Steinernema carpocapsae Identifies the X-Chromosome.</title>
        <authorList>
            <person name="Serra L."/>
            <person name="Macchietto M."/>
            <person name="Macias-Munoz A."/>
            <person name="McGill C.J."/>
            <person name="Rodriguez I.M."/>
            <person name="Rodriguez B."/>
            <person name="Murad R."/>
            <person name="Mortazavi A."/>
        </authorList>
    </citation>
    <scope>NUCLEOTIDE SEQUENCE [LARGE SCALE GENOMIC DNA]</scope>
    <source>
        <strain evidence="3 4">ALL</strain>
    </source>
</reference>
<keyword evidence="2" id="KW-1133">Transmembrane helix</keyword>
<keyword evidence="2" id="KW-0812">Transmembrane</keyword>
<accession>A0A4U5P106</accession>
<protein>
    <recommendedName>
        <fullName evidence="5">G-protein coupled receptors family 1 profile domain-containing protein</fullName>
    </recommendedName>
</protein>
<keyword evidence="2" id="KW-0472">Membrane</keyword>
<evidence type="ECO:0000313" key="3">
    <source>
        <dbReference type="EMBL" id="TKR89638.1"/>
    </source>
</evidence>
<evidence type="ECO:0000313" key="4">
    <source>
        <dbReference type="Proteomes" id="UP000298663"/>
    </source>
</evidence>
<dbReference type="EMBL" id="AZBU02000003">
    <property type="protein sequence ID" value="TKR89638.1"/>
    <property type="molecule type" value="Genomic_DNA"/>
</dbReference>
<proteinExistence type="predicted"/>
<dbReference type="SUPFAM" id="SSF81321">
    <property type="entry name" value="Family A G protein-coupled receptor-like"/>
    <property type="match status" value="1"/>
</dbReference>
<keyword evidence="4" id="KW-1185">Reference proteome</keyword>
<feature type="transmembrane region" description="Helical" evidence="2">
    <location>
        <begin position="37"/>
        <end position="56"/>
    </location>
</feature>
<feature type="region of interest" description="Disordered" evidence="1">
    <location>
        <begin position="159"/>
        <end position="182"/>
    </location>
</feature>
<comment type="caution">
    <text evidence="3">The sequence shown here is derived from an EMBL/GenBank/DDBJ whole genome shotgun (WGS) entry which is preliminary data.</text>
</comment>
<evidence type="ECO:0000256" key="1">
    <source>
        <dbReference type="SAM" id="MobiDB-lite"/>
    </source>
</evidence>
<organism evidence="3 4">
    <name type="scientific">Steinernema carpocapsae</name>
    <name type="common">Entomopathogenic nematode</name>
    <dbReference type="NCBI Taxonomy" id="34508"/>
    <lineage>
        <taxon>Eukaryota</taxon>
        <taxon>Metazoa</taxon>
        <taxon>Ecdysozoa</taxon>
        <taxon>Nematoda</taxon>
        <taxon>Chromadorea</taxon>
        <taxon>Rhabditida</taxon>
        <taxon>Tylenchina</taxon>
        <taxon>Panagrolaimomorpha</taxon>
        <taxon>Strongyloidoidea</taxon>
        <taxon>Steinernematidae</taxon>
        <taxon>Steinernema</taxon>
    </lineage>
</organism>